<dbReference type="RefSeq" id="WP_380605399.1">
    <property type="nucleotide sequence ID" value="NZ_JBHSDU010000015.1"/>
</dbReference>
<evidence type="ECO:0000256" key="1">
    <source>
        <dbReference type="SAM" id="MobiDB-lite"/>
    </source>
</evidence>
<protein>
    <submittedName>
        <fullName evidence="2">NACHT domain-containing protein</fullName>
    </submittedName>
</protein>
<accession>A0ABV8T5U7</accession>
<feature type="region of interest" description="Disordered" evidence="1">
    <location>
        <begin position="1"/>
        <end position="21"/>
    </location>
</feature>
<dbReference type="SUPFAM" id="SSF52540">
    <property type="entry name" value="P-loop containing nucleoside triphosphate hydrolases"/>
    <property type="match status" value="1"/>
</dbReference>
<dbReference type="Proteomes" id="UP001595904">
    <property type="component" value="Unassembled WGS sequence"/>
</dbReference>
<keyword evidence="3" id="KW-1185">Reference proteome</keyword>
<evidence type="ECO:0000313" key="3">
    <source>
        <dbReference type="Proteomes" id="UP001595904"/>
    </source>
</evidence>
<name>A0ABV8T5U7_9GAMM</name>
<sequence length="1652" mass="183399">MPKRPLETVGPVNPSLPPPVKPRHDTLPFHGLSWVQFERLVLRLLQEQTPNERYERLGREGQDQHGIDIFCRRSANKYHCWQVKNREATGAVINDAINEFLRGTWAGRTEKFTLCFRAGLNDTTLQELVEQHTTSLEARGIQFKAIDDTHLTHDLRQQPHLVAEFFGTDWLKAFLGEEVAQTVRIPPGAAQLQSLRQRLHKVYEAQFRQTDAGFTWQPAAESRDPRNRFVQPDVDAKSPFSVPAYRHYSEFNAASQFATANNSDNELDGLIQAATPESAREDSERKPLADWLTTEPKQLLIGSAGLGKSTILRCLALDLLSSPRSFPQLTERFGDCLPLFIPFAQWTRLTTTLGRDVSIEEIANHRYARLVGGELDALIEDSLRNGRLVLLIDGLDEYADEQAGRATLATLSIVVQTRGAIAICSARTAAVRTLGLIGSDWSVARLHELTMPQQKEFVGRLAAADSTSDTLTTVDRFRHDLEQISALRSLAGTPLLLSWLFAVWRAAGRLPQTRYQLFETFIELLLETHPTRRATAAAEVRQGDSVFTRDAHLRKSALARLAFQMQQTGTGNGTGRLDARKIIERFLSQPREPGWDRERARQGAFELIDGDSNIAGALLERVGDEIAFRHAALREHLAGIELSRRRLEDQCQFAAENADDPRWRASIIALVQSARSQSSTEAILKAIRGREACPPDMLERRLLLAEAAFTVGTTAGSTGTALAAEALDRVEDGLIEIERAQTLQLAMDGPQDGRIGGMITDRLQRWCPCVSGLQDGVFEALAEWSPRPDLRRTLWIGLRDHRYDRKYLAAAALAQVFAHDRRLPSQLKIQMSSAQDADTAASSLYALLLGWPKLKTTRQMMQAALASDEKEIRAVGALIAYRRGSRSKAVRTALIDTIDSCVGLDQDAAEALWAAWPDEDLLRTRYWHSLEPRTRRVRVYQFRHALSQLAGSRKDKRRVGQWLETQFADRAAPQPELFECAEVLLPLLRTDSSARIAIERWIRSHPHDPRTVALLNALIPLFRSRQSKEILLADLARGARAQAESLGALLKGWGSKDRAVRGALASLSRAPAHEIQHHAQHLSDVLPDRKACRARLLDIARLPEVRDLNHLIEGFTNNGIRADDSEVAAALMAHTGAHPEEQTAAKIIRCLHRAPRVRELALTLLDRAPCPLATILRVYEADPEISTKALSRAAPLPPYLRRIIADRAAQRVSDPRLRRSLLALSEGEDDRETQSIATVGLCNALTLEAADTTALRMSLLDDLNSNSSRRRDQVASISGLIALGHLDAVLETIKQRARGPIDDKLRVVYMHDTSATATGLLAEHWEAVESALGKNVNKLLCGSRPDDSLFWVRFAPHVARSPALKAHFLRHCEEQPWLGTAEITALAQLPSERDLLLDGCCRTLTAPRPSWSAPYQRHIGAANHAEALATAAGLLASTFAADERALTALERAVALCRKWGHSYLDIPFIGLAATWPDHPLVKQRAEALASGSLRSLSSALGGSLWIAGQHFDTRQFTVHVITFVTRDRLSGWDFASDGLNAIRARLTRDADVRAFFLNVAFKWREEAGICASFPRLLATSNPLTPEQLRVFERLLADEDGKTAVPRFGIDATVNRFRPVLDCLADSLGVQLASRCADGTIARSVKKTAGTGR</sequence>
<dbReference type="EMBL" id="JBHSDU010000015">
    <property type="protein sequence ID" value="MFC4314318.1"/>
    <property type="molecule type" value="Genomic_DNA"/>
</dbReference>
<dbReference type="Gene3D" id="3.40.50.300">
    <property type="entry name" value="P-loop containing nucleotide triphosphate hydrolases"/>
    <property type="match status" value="1"/>
</dbReference>
<comment type="caution">
    <text evidence="2">The sequence shown here is derived from an EMBL/GenBank/DDBJ whole genome shotgun (WGS) entry which is preliminary data.</text>
</comment>
<evidence type="ECO:0000313" key="2">
    <source>
        <dbReference type="EMBL" id="MFC4314318.1"/>
    </source>
</evidence>
<reference evidence="3" key="1">
    <citation type="journal article" date="2019" name="Int. J. Syst. Evol. Microbiol.">
        <title>The Global Catalogue of Microorganisms (GCM) 10K type strain sequencing project: providing services to taxonomists for standard genome sequencing and annotation.</title>
        <authorList>
            <consortium name="The Broad Institute Genomics Platform"/>
            <consortium name="The Broad Institute Genome Sequencing Center for Infectious Disease"/>
            <person name="Wu L."/>
            <person name="Ma J."/>
        </authorList>
    </citation>
    <scope>NUCLEOTIDE SEQUENCE [LARGE SCALE GENOMIC DNA]</scope>
    <source>
        <strain evidence="3">CGMCC 1.10759</strain>
    </source>
</reference>
<dbReference type="InterPro" id="IPR027417">
    <property type="entry name" value="P-loop_NTPase"/>
</dbReference>
<gene>
    <name evidence="2" type="ORF">ACFPN2_34960</name>
</gene>
<proteinExistence type="predicted"/>
<organism evidence="2 3">
    <name type="scientific">Steroidobacter flavus</name>
    <dbReference type="NCBI Taxonomy" id="1842136"/>
    <lineage>
        <taxon>Bacteria</taxon>
        <taxon>Pseudomonadati</taxon>
        <taxon>Pseudomonadota</taxon>
        <taxon>Gammaproteobacteria</taxon>
        <taxon>Steroidobacterales</taxon>
        <taxon>Steroidobacteraceae</taxon>
        <taxon>Steroidobacter</taxon>
    </lineage>
</organism>